<comment type="caution">
    <text evidence="2">The sequence shown here is derived from an EMBL/GenBank/DDBJ whole genome shotgun (WGS) entry which is preliminary data.</text>
</comment>
<dbReference type="Proteomes" id="UP001163846">
    <property type="component" value="Unassembled WGS sequence"/>
</dbReference>
<reference evidence="2" key="1">
    <citation type="submission" date="2022-08" db="EMBL/GenBank/DDBJ databases">
        <authorList>
            <consortium name="DOE Joint Genome Institute"/>
            <person name="Min B."/>
            <person name="Riley R."/>
            <person name="Sierra-Patev S."/>
            <person name="Naranjo-Ortiz M."/>
            <person name="Looney B."/>
            <person name="Konkel Z."/>
            <person name="Slot J.C."/>
            <person name="Sakamoto Y."/>
            <person name="Steenwyk J.L."/>
            <person name="Rokas A."/>
            <person name="Carro J."/>
            <person name="Camarero S."/>
            <person name="Ferreira P."/>
            <person name="Molpeceres G."/>
            <person name="Ruiz-Duenas F.J."/>
            <person name="Serrano A."/>
            <person name="Henrissat B."/>
            <person name="Drula E."/>
            <person name="Hughes K.W."/>
            <person name="Mata J.L."/>
            <person name="Ishikawa N.K."/>
            <person name="Vargas-Isla R."/>
            <person name="Ushijima S."/>
            <person name="Smith C.A."/>
            <person name="Ahrendt S."/>
            <person name="Andreopoulos W."/>
            <person name="He G."/>
            <person name="Labutti K."/>
            <person name="Lipzen A."/>
            <person name="Ng V."/>
            <person name="Sandor L."/>
            <person name="Barry K."/>
            <person name="Martinez A.T."/>
            <person name="Xiao Y."/>
            <person name="Gibbons J.G."/>
            <person name="Terashima K."/>
            <person name="Hibbett D.S."/>
            <person name="Grigoriev I.V."/>
        </authorList>
    </citation>
    <scope>NUCLEOTIDE SEQUENCE</scope>
    <source>
        <strain evidence="2">TFB9207</strain>
    </source>
</reference>
<name>A0AA38P4Y1_9AGAR</name>
<gene>
    <name evidence="2" type="ORF">F5878DRAFT_663233</name>
</gene>
<dbReference type="PANTHER" id="PTHR34117:SF1">
    <property type="entry name" value="STYLE CELL-CYCLE INHIBITOR 1"/>
    <property type="match status" value="1"/>
</dbReference>
<organism evidence="2 3">
    <name type="scientific">Lentinula raphanica</name>
    <dbReference type="NCBI Taxonomy" id="153919"/>
    <lineage>
        <taxon>Eukaryota</taxon>
        <taxon>Fungi</taxon>
        <taxon>Dikarya</taxon>
        <taxon>Basidiomycota</taxon>
        <taxon>Agaricomycotina</taxon>
        <taxon>Agaricomycetes</taxon>
        <taxon>Agaricomycetidae</taxon>
        <taxon>Agaricales</taxon>
        <taxon>Marasmiineae</taxon>
        <taxon>Omphalotaceae</taxon>
        <taxon>Lentinula</taxon>
    </lineage>
</organism>
<evidence type="ECO:0000313" key="2">
    <source>
        <dbReference type="EMBL" id="KAJ3836151.1"/>
    </source>
</evidence>
<feature type="region of interest" description="Disordered" evidence="1">
    <location>
        <begin position="100"/>
        <end position="236"/>
    </location>
</feature>
<accession>A0AA38P4Y1</accession>
<dbReference type="InterPro" id="IPR044688">
    <property type="entry name" value="SCI-1-like"/>
</dbReference>
<proteinExistence type="predicted"/>
<feature type="compositionally biased region" description="Basic and acidic residues" evidence="1">
    <location>
        <begin position="179"/>
        <end position="220"/>
    </location>
</feature>
<dbReference type="PANTHER" id="PTHR34117">
    <property type="entry name" value="STYLE CELL-CYCLE INHIBITOR 1"/>
    <property type="match status" value="1"/>
</dbReference>
<dbReference type="EMBL" id="MU806345">
    <property type="protein sequence ID" value="KAJ3836151.1"/>
    <property type="molecule type" value="Genomic_DNA"/>
</dbReference>
<protein>
    <recommendedName>
        <fullName evidence="4">Splicing arginine serine-rich 12</fullName>
    </recommendedName>
</protein>
<evidence type="ECO:0000313" key="3">
    <source>
        <dbReference type="Proteomes" id="UP001163846"/>
    </source>
</evidence>
<evidence type="ECO:0008006" key="4">
    <source>
        <dbReference type="Google" id="ProtNLM"/>
    </source>
</evidence>
<evidence type="ECO:0000256" key="1">
    <source>
        <dbReference type="SAM" id="MobiDB-lite"/>
    </source>
</evidence>
<keyword evidence="3" id="KW-1185">Reference proteome</keyword>
<dbReference type="AlphaFoldDB" id="A0AA38P4Y1"/>
<sequence>MRSRSQSRERSEDEIRLPHSAKPITEADYFQKSDEFRVWLKEEKGKYFDELSGEKARSYFRKFVKYWNRGKLSKSLYAGIDSSTIPSRAQTGYKWSFASKSSRADDEALQRARASVSAATLNRDLDDDDGHSEPSSKNNRGSGRMQGPTLPSSSDMQLAREYAAESREEERKLKRKRERKEDKERVEEMVGPKEVGREGMLEKKRMKRENDRMFRDKGDEGLEVDESTLMGGGDSFKQQIARRDAARQRYQQKADEKVNSMRERASAFKEKEDATMAMFQKLARERFG</sequence>
<feature type="compositionally biased region" description="Basic and acidic residues" evidence="1">
    <location>
        <begin position="162"/>
        <end position="172"/>
    </location>
</feature>